<dbReference type="Proteomes" id="UP000596742">
    <property type="component" value="Unassembled WGS sequence"/>
</dbReference>
<keyword evidence="6 12" id="KW-1133">Transmembrane helix</keyword>
<comment type="caution">
    <text evidence="14">The sequence shown here is derived from an EMBL/GenBank/DDBJ whole genome shotgun (WGS) entry which is preliminary data.</text>
</comment>
<evidence type="ECO:0000256" key="4">
    <source>
        <dbReference type="ARBA" id="ARBA00022692"/>
    </source>
</evidence>
<evidence type="ECO:0000256" key="10">
    <source>
        <dbReference type="ARBA" id="ARBA00041723"/>
    </source>
</evidence>
<name>A0A8B6GAD7_MYTGA</name>
<dbReference type="GO" id="GO:0015179">
    <property type="term" value="F:L-amino acid transmembrane transporter activity"/>
    <property type="evidence" value="ECO:0007669"/>
    <property type="project" value="TreeGrafter"/>
</dbReference>
<proteinExistence type="inferred from homology"/>
<feature type="domain" description="Amino acid transporter transmembrane" evidence="13">
    <location>
        <begin position="46"/>
        <end position="103"/>
    </location>
</feature>
<evidence type="ECO:0000313" key="14">
    <source>
        <dbReference type="EMBL" id="VDI61351.1"/>
    </source>
</evidence>
<dbReference type="PANTHER" id="PTHR22950:SF458">
    <property type="entry name" value="SODIUM-COUPLED NEUTRAL AMINO ACID TRANSPORTER 11-RELATED"/>
    <property type="match status" value="1"/>
</dbReference>
<keyword evidence="5" id="KW-0029">Amino-acid transport</keyword>
<evidence type="ECO:0000256" key="12">
    <source>
        <dbReference type="SAM" id="Phobius"/>
    </source>
</evidence>
<sequence>MTSTKASEDSYILGRSQTQSTFSETSSIGDTKQLVTDEGDKNGQEQSSMPMTSINMINSIVGSGVIGIPYALKQSGFLFGTFLLILVAVITDYSILLLVQGGKLSNTDTYQVSTLLYHT</sequence>
<evidence type="ECO:0000256" key="2">
    <source>
        <dbReference type="ARBA" id="ARBA00008066"/>
    </source>
</evidence>
<evidence type="ECO:0000256" key="9">
    <source>
        <dbReference type="ARBA" id="ARBA00040814"/>
    </source>
</evidence>
<feature type="transmembrane region" description="Helical" evidence="12">
    <location>
        <begin position="54"/>
        <end position="72"/>
    </location>
</feature>
<dbReference type="GO" id="GO:0016020">
    <property type="term" value="C:membrane"/>
    <property type="evidence" value="ECO:0007669"/>
    <property type="project" value="UniProtKB-SubCell"/>
</dbReference>
<reference evidence="14" key="1">
    <citation type="submission" date="2018-11" db="EMBL/GenBank/DDBJ databases">
        <authorList>
            <person name="Alioto T."/>
            <person name="Alioto T."/>
        </authorList>
    </citation>
    <scope>NUCLEOTIDE SEQUENCE</scope>
</reference>
<keyword evidence="3" id="KW-0813">Transport</keyword>
<evidence type="ECO:0000256" key="11">
    <source>
        <dbReference type="SAM" id="MobiDB-lite"/>
    </source>
</evidence>
<feature type="region of interest" description="Disordered" evidence="11">
    <location>
        <begin position="1"/>
        <end position="49"/>
    </location>
</feature>
<evidence type="ECO:0000256" key="5">
    <source>
        <dbReference type="ARBA" id="ARBA00022970"/>
    </source>
</evidence>
<protein>
    <recommendedName>
        <fullName evidence="9">Putative sodium-coupled neutral amino acid transporter 11</fullName>
    </recommendedName>
    <alternativeName>
        <fullName evidence="10">Solute carrier family 38 member 11</fullName>
    </alternativeName>
</protein>
<evidence type="ECO:0000256" key="1">
    <source>
        <dbReference type="ARBA" id="ARBA00004141"/>
    </source>
</evidence>
<comment type="similarity">
    <text evidence="2">Belongs to the amino acid/polyamine transporter 2 family.</text>
</comment>
<keyword evidence="4 12" id="KW-0812">Transmembrane</keyword>
<feature type="compositionally biased region" description="Low complexity" evidence="11">
    <location>
        <begin position="16"/>
        <end position="27"/>
    </location>
</feature>
<evidence type="ECO:0000256" key="8">
    <source>
        <dbReference type="ARBA" id="ARBA00037101"/>
    </source>
</evidence>
<comment type="subcellular location">
    <subcellularLocation>
        <location evidence="1">Membrane</location>
        <topology evidence="1">Multi-pass membrane protein</topology>
    </subcellularLocation>
</comment>
<dbReference type="EMBL" id="UYJE01008133">
    <property type="protein sequence ID" value="VDI61351.1"/>
    <property type="molecule type" value="Genomic_DNA"/>
</dbReference>
<evidence type="ECO:0000256" key="3">
    <source>
        <dbReference type="ARBA" id="ARBA00022448"/>
    </source>
</evidence>
<dbReference type="InterPro" id="IPR013057">
    <property type="entry name" value="AA_transpt_TM"/>
</dbReference>
<dbReference type="OrthoDB" id="28208at2759"/>
<comment type="function">
    <text evidence="8">Putative sodium-dependent amino acid/proton antiporter.</text>
</comment>
<evidence type="ECO:0000259" key="13">
    <source>
        <dbReference type="Pfam" id="PF01490"/>
    </source>
</evidence>
<gene>
    <name evidence="14" type="ORF">MGAL_10B043947</name>
</gene>
<organism evidence="14 15">
    <name type="scientific">Mytilus galloprovincialis</name>
    <name type="common">Mediterranean mussel</name>
    <dbReference type="NCBI Taxonomy" id="29158"/>
    <lineage>
        <taxon>Eukaryota</taxon>
        <taxon>Metazoa</taxon>
        <taxon>Spiralia</taxon>
        <taxon>Lophotrochozoa</taxon>
        <taxon>Mollusca</taxon>
        <taxon>Bivalvia</taxon>
        <taxon>Autobranchia</taxon>
        <taxon>Pteriomorphia</taxon>
        <taxon>Mytilida</taxon>
        <taxon>Mytiloidea</taxon>
        <taxon>Mytilidae</taxon>
        <taxon>Mytilinae</taxon>
        <taxon>Mytilus</taxon>
    </lineage>
</organism>
<evidence type="ECO:0000256" key="7">
    <source>
        <dbReference type="ARBA" id="ARBA00023136"/>
    </source>
</evidence>
<evidence type="ECO:0000313" key="15">
    <source>
        <dbReference type="Proteomes" id="UP000596742"/>
    </source>
</evidence>
<keyword evidence="7 12" id="KW-0472">Membrane</keyword>
<dbReference type="PANTHER" id="PTHR22950">
    <property type="entry name" value="AMINO ACID TRANSPORTER"/>
    <property type="match status" value="1"/>
</dbReference>
<evidence type="ECO:0000256" key="6">
    <source>
        <dbReference type="ARBA" id="ARBA00022989"/>
    </source>
</evidence>
<dbReference type="AlphaFoldDB" id="A0A8B6GAD7"/>
<feature type="transmembrane region" description="Helical" evidence="12">
    <location>
        <begin position="78"/>
        <end position="99"/>
    </location>
</feature>
<keyword evidence="15" id="KW-1185">Reference proteome</keyword>
<dbReference type="Pfam" id="PF01490">
    <property type="entry name" value="Aa_trans"/>
    <property type="match status" value="1"/>
</dbReference>
<accession>A0A8B6GAD7</accession>